<comment type="caution">
    <text evidence="2">The sequence shown here is derived from an EMBL/GenBank/DDBJ whole genome shotgun (WGS) entry which is preliminary data.</text>
</comment>
<dbReference type="EMBL" id="JBFAUK010000001">
    <property type="protein sequence ID" value="MEV5504886.1"/>
    <property type="molecule type" value="Genomic_DNA"/>
</dbReference>
<proteinExistence type="predicted"/>
<dbReference type="InterPro" id="IPR029082">
    <property type="entry name" value="Imm35"/>
</dbReference>
<sequence length="172" mass="19893">MRDLAVLEVKEHALGWLVIRQSVEYIRSRDPEKMLVGRGPYPVDRQDGSIHHIPVTTYVAGGWEEFYRWSPKVPWLRYASCASRLRCWDHRGRRHTSWLCETGPNLRKSWWLSPGSRRAVRPCPSRRRPVRLNCSTTGTVSRGQRPDHPLPRAARMQLPSNGYALDVLGKGR</sequence>
<dbReference type="Pfam" id="PF15567">
    <property type="entry name" value="Imm35"/>
    <property type="match status" value="1"/>
</dbReference>
<feature type="domain" description="Immunity protein 35" evidence="1">
    <location>
        <begin position="8"/>
        <end position="64"/>
    </location>
</feature>
<protein>
    <submittedName>
        <fullName evidence="2">YrhB domain-containing protein</fullName>
    </submittedName>
</protein>
<dbReference type="Proteomes" id="UP001552594">
    <property type="component" value="Unassembled WGS sequence"/>
</dbReference>
<evidence type="ECO:0000313" key="3">
    <source>
        <dbReference type="Proteomes" id="UP001552594"/>
    </source>
</evidence>
<organism evidence="2 3">
    <name type="scientific">Streptomyces orinoci</name>
    <name type="common">Streptoverticillium orinoci</name>
    <dbReference type="NCBI Taxonomy" id="67339"/>
    <lineage>
        <taxon>Bacteria</taxon>
        <taxon>Bacillati</taxon>
        <taxon>Actinomycetota</taxon>
        <taxon>Actinomycetes</taxon>
        <taxon>Kitasatosporales</taxon>
        <taxon>Streptomycetaceae</taxon>
        <taxon>Streptomyces</taxon>
    </lineage>
</organism>
<gene>
    <name evidence="2" type="ORF">AB0L16_00170</name>
</gene>
<accession>A0ABV3JPS2</accession>
<reference evidence="2 3" key="1">
    <citation type="submission" date="2024-06" db="EMBL/GenBank/DDBJ databases">
        <title>The Natural Products Discovery Center: Release of the First 8490 Sequenced Strains for Exploring Actinobacteria Biosynthetic Diversity.</title>
        <authorList>
            <person name="Kalkreuter E."/>
            <person name="Kautsar S.A."/>
            <person name="Yang D."/>
            <person name="Bader C.D."/>
            <person name="Teijaro C.N."/>
            <person name="Fluegel L."/>
            <person name="Davis C.M."/>
            <person name="Simpson J.R."/>
            <person name="Lauterbach L."/>
            <person name="Steele A.D."/>
            <person name="Gui C."/>
            <person name="Meng S."/>
            <person name="Li G."/>
            <person name="Viehrig K."/>
            <person name="Ye F."/>
            <person name="Su P."/>
            <person name="Kiefer A.F."/>
            <person name="Nichols A."/>
            <person name="Cepeda A.J."/>
            <person name="Yan W."/>
            <person name="Fan B."/>
            <person name="Jiang Y."/>
            <person name="Adhikari A."/>
            <person name="Zheng C.-J."/>
            <person name="Schuster L."/>
            <person name="Cowan T.M."/>
            <person name="Smanski M.J."/>
            <person name="Chevrette M.G."/>
            <person name="De Carvalho L.P.S."/>
            <person name="Shen B."/>
        </authorList>
    </citation>
    <scope>NUCLEOTIDE SEQUENCE [LARGE SCALE GENOMIC DNA]</scope>
    <source>
        <strain evidence="2 3">NPDC052347</strain>
    </source>
</reference>
<keyword evidence="3" id="KW-1185">Reference proteome</keyword>
<evidence type="ECO:0000313" key="2">
    <source>
        <dbReference type="EMBL" id="MEV5504886.1"/>
    </source>
</evidence>
<name>A0ABV3JPS2_STRON</name>
<evidence type="ECO:0000259" key="1">
    <source>
        <dbReference type="Pfam" id="PF15567"/>
    </source>
</evidence>